<evidence type="ECO:0000256" key="1">
    <source>
        <dbReference type="SAM" id="MobiDB-lite"/>
    </source>
</evidence>
<feature type="region of interest" description="Disordered" evidence="1">
    <location>
        <begin position="66"/>
        <end position="87"/>
    </location>
</feature>
<accession>A0A8T1RIK5</accession>
<gene>
    <name evidence="2" type="ORF">CIPAW_01G040400</name>
</gene>
<protein>
    <recommendedName>
        <fullName evidence="4">Late embryogenesis abundant protein D-29</fullName>
    </recommendedName>
</protein>
<dbReference type="EMBL" id="CM031809">
    <property type="protein sequence ID" value="KAG6666573.1"/>
    <property type="molecule type" value="Genomic_DNA"/>
</dbReference>
<feature type="compositionally biased region" description="Basic and acidic residues" evidence="1">
    <location>
        <begin position="72"/>
        <end position="87"/>
    </location>
</feature>
<sequence length="325" mass="35647">MLELSIPKLFIWLFSSYTYYCSLREMAKTRAWVALLFCLAVLWPGMCWCWGQNAMDDAKERMKAAAESSSVKAEEAKQGAAEAMHDSKDKMDSWVDWAYDKFNEGFGLGQNNAKEDVQNTMDKAGYAAWRATETMSSAGSDAPKYASKMAGDAKHFVSEEADQTIRMATDKVGEAGETIAGAMEYGKNKGADAYEDASATLNMATETASNRAGDAQEKISEAMGYAKDKAADGYDGAKQKMNVASNMAWDKAQDGGEMMEEAMGYEKENAAYAYDKAKHRVEDLYMTAKETMTEHAKTNYKAAKEKASQAAGDVGAKMRNVKGEL</sequence>
<name>A0A8T1RIK5_CARIL</name>
<dbReference type="PANTHER" id="PTHR47372:SF33">
    <property type="entry name" value="LATE EMBRYOGENESIS ABUNDANT (LEA) PROTEIN-RELATED"/>
    <property type="match status" value="1"/>
</dbReference>
<evidence type="ECO:0000313" key="2">
    <source>
        <dbReference type="EMBL" id="KAG6666574.1"/>
    </source>
</evidence>
<proteinExistence type="predicted"/>
<comment type="caution">
    <text evidence="2">The sequence shown here is derived from an EMBL/GenBank/DDBJ whole genome shotgun (WGS) entry which is preliminary data.</text>
</comment>
<dbReference type="EMBL" id="CM031809">
    <property type="protein sequence ID" value="KAG6666574.1"/>
    <property type="molecule type" value="Genomic_DNA"/>
</dbReference>
<keyword evidence="3" id="KW-1185">Reference proteome</keyword>
<evidence type="ECO:0008006" key="4">
    <source>
        <dbReference type="Google" id="ProtNLM"/>
    </source>
</evidence>
<dbReference type="Proteomes" id="UP000811609">
    <property type="component" value="Chromosome 1"/>
</dbReference>
<evidence type="ECO:0000313" key="3">
    <source>
        <dbReference type="Proteomes" id="UP000811609"/>
    </source>
</evidence>
<dbReference type="PANTHER" id="PTHR47372">
    <property type="entry name" value="DAUER UP-REGULATED-RELATED"/>
    <property type="match status" value="1"/>
</dbReference>
<reference evidence="2" key="1">
    <citation type="submission" date="2020-12" db="EMBL/GenBank/DDBJ databases">
        <title>WGS assembly of Carya illinoinensis cv. Pawnee.</title>
        <authorList>
            <person name="Platts A."/>
            <person name="Shu S."/>
            <person name="Wright S."/>
            <person name="Barry K."/>
            <person name="Edger P."/>
            <person name="Pires J.C."/>
            <person name="Schmutz J."/>
        </authorList>
    </citation>
    <scope>NUCLEOTIDE SEQUENCE</scope>
    <source>
        <tissue evidence="2">Leaf</tissue>
    </source>
</reference>
<organism evidence="2 3">
    <name type="scientific">Carya illinoinensis</name>
    <name type="common">Pecan</name>
    <dbReference type="NCBI Taxonomy" id="32201"/>
    <lineage>
        <taxon>Eukaryota</taxon>
        <taxon>Viridiplantae</taxon>
        <taxon>Streptophyta</taxon>
        <taxon>Embryophyta</taxon>
        <taxon>Tracheophyta</taxon>
        <taxon>Spermatophyta</taxon>
        <taxon>Magnoliopsida</taxon>
        <taxon>eudicotyledons</taxon>
        <taxon>Gunneridae</taxon>
        <taxon>Pentapetalae</taxon>
        <taxon>rosids</taxon>
        <taxon>fabids</taxon>
        <taxon>Fagales</taxon>
        <taxon>Juglandaceae</taxon>
        <taxon>Carya</taxon>
    </lineage>
</organism>
<dbReference type="AlphaFoldDB" id="A0A8T1RIK5"/>